<dbReference type="EMBL" id="WKJJ01000023">
    <property type="protein sequence ID" value="MRV75713.1"/>
    <property type="molecule type" value="Genomic_DNA"/>
</dbReference>
<dbReference type="Pfam" id="PF07819">
    <property type="entry name" value="PGAP1"/>
    <property type="match status" value="1"/>
</dbReference>
<reference evidence="6 7" key="1">
    <citation type="submission" date="2019-11" db="EMBL/GenBank/DDBJ databases">
        <title>Novel species isolated from a subtropical stream in China.</title>
        <authorList>
            <person name="Lu H."/>
        </authorList>
    </citation>
    <scope>NUCLEOTIDE SEQUENCE [LARGE SCALE GENOMIC DNA]</scope>
    <source>
        <strain evidence="6 7">FT92W</strain>
    </source>
</reference>
<dbReference type="InterPro" id="IPR012908">
    <property type="entry name" value="PGAP1-ab_dom-like"/>
</dbReference>
<feature type="domain" description="GPI inositol-deacylase PGAP1-like alpha/beta" evidence="5">
    <location>
        <begin position="80"/>
        <end position="148"/>
    </location>
</feature>
<keyword evidence="3" id="KW-0256">Endoplasmic reticulum</keyword>
<evidence type="ECO:0000256" key="1">
    <source>
        <dbReference type="ARBA" id="ARBA00004240"/>
    </source>
</evidence>
<dbReference type="AlphaFoldDB" id="A0A7X2IUH1"/>
<keyword evidence="6" id="KW-0378">Hydrolase</keyword>
<dbReference type="PANTHER" id="PTHR48182">
    <property type="entry name" value="PROTEIN SERAC1"/>
    <property type="match status" value="1"/>
</dbReference>
<dbReference type="SUPFAM" id="SSF53474">
    <property type="entry name" value="alpha/beta-Hydrolases"/>
    <property type="match status" value="1"/>
</dbReference>
<evidence type="ECO:0000313" key="6">
    <source>
        <dbReference type="EMBL" id="MRV75713.1"/>
    </source>
</evidence>
<proteinExistence type="predicted"/>
<protein>
    <submittedName>
        <fullName evidence="6">Alpha/beta fold hydrolase</fullName>
    </submittedName>
</protein>
<organism evidence="6 7">
    <name type="scientific">Pseudoduganella rivuli</name>
    <dbReference type="NCBI Taxonomy" id="2666085"/>
    <lineage>
        <taxon>Bacteria</taxon>
        <taxon>Pseudomonadati</taxon>
        <taxon>Pseudomonadota</taxon>
        <taxon>Betaproteobacteria</taxon>
        <taxon>Burkholderiales</taxon>
        <taxon>Oxalobacteraceae</taxon>
        <taxon>Telluria group</taxon>
        <taxon>Pseudoduganella</taxon>
    </lineage>
</organism>
<keyword evidence="7" id="KW-1185">Reference proteome</keyword>
<keyword evidence="4" id="KW-0472">Membrane</keyword>
<sequence>MADLKLVKKSRLPTRLNVIFIHGLNGDPVSTWQSSETIPQFWPSWLYADFDDIAIWTIGYEAPKTRWFPSKTAMAIQDRATNILELLMAKEQPMEAEIVLVGHSMGGLIIKQMLRTADSLSSIRSDAAKFCDLVRHVVFIATPHAGSGQASLMNTLRVLTRPSAATEGLVRNSPALRDLNLWYREWVANKSITHLILVETKSTGYIGTIVKEDSSDPGLQTRPIPIDADHSSISKPATKQSDVYIHIRKLLSQ</sequence>
<comment type="caution">
    <text evidence="6">The sequence shown here is derived from an EMBL/GenBank/DDBJ whole genome shotgun (WGS) entry which is preliminary data.</text>
</comment>
<dbReference type="GO" id="GO:0016020">
    <property type="term" value="C:membrane"/>
    <property type="evidence" value="ECO:0007669"/>
    <property type="project" value="UniProtKB-SubCell"/>
</dbReference>
<evidence type="ECO:0000256" key="4">
    <source>
        <dbReference type="ARBA" id="ARBA00023136"/>
    </source>
</evidence>
<comment type="subcellular location">
    <subcellularLocation>
        <location evidence="1">Endoplasmic reticulum</location>
    </subcellularLocation>
    <subcellularLocation>
        <location evidence="2">Membrane</location>
    </subcellularLocation>
</comment>
<evidence type="ECO:0000259" key="5">
    <source>
        <dbReference type="Pfam" id="PF07819"/>
    </source>
</evidence>
<evidence type="ECO:0000256" key="3">
    <source>
        <dbReference type="ARBA" id="ARBA00022824"/>
    </source>
</evidence>
<accession>A0A7X2IUH1</accession>
<dbReference type="InterPro" id="IPR029058">
    <property type="entry name" value="AB_hydrolase_fold"/>
</dbReference>
<evidence type="ECO:0000256" key="2">
    <source>
        <dbReference type="ARBA" id="ARBA00004370"/>
    </source>
</evidence>
<dbReference type="Proteomes" id="UP000446768">
    <property type="component" value="Unassembled WGS sequence"/>
</dbReference>
<dbReference type="InterPro" id="IPR052374">
    <property type="entry name" value="SERAC1"/>
</dbReference>
<name>A0A7X2IUH1_9BURK</name>
<dbReference type="RefSeq" id="WP_154380528.1">
    <property type="nucleotide sequence ID" value="NZ_WKJJ01000023.1"/>
</dbReference>
<evidence type="ECO:0000313" key="7">
    <source>
        <dbReference type="Proteomes" id="UP000446768"/>
    </source>
</evidence>
<gene>
    <name evidence="6" type="ORF">GJ700_28755</name>
</gene>
<dbReference type="Gene3D" id="3.40.50.1820">
    <property type="entry name" value="alpha/beta hydrolase"/>
    <property type="match status" value="1"/>
</dbReference>
<dbReference type="GO" id="GO:0016788">
    <property type="term" value="F:hydrolase activity, acting on ester bonds"/>
    <property type="evidence" value="ECO:0007669"/>
    <property type="project" value="InterPro"/>
</dbReference>
<dbReference type="PANTHER" id="PTHR48182:SF2">
    <property type="entry name" value="PROTEIN SERAC1"/>
    <property type="match status" value="1"/>
</dbReference>